<feature type="domain" description="Glycosyl transferase family 1" evidence="1">
    <location>
        <begin position="227"/>
        <end position="346"/>
    </location>
</feature>
<dbReference type="PANTHER" id="PTHR46401">
    <property type="entry name" value="GLYCOSYLTRANSFERASE WBBK-RELATED"/>
    <property type="match status" value="1"/>
</dbReference>
<reference evidence="2 3" key="1">
    <citation type="submission" date="2015-11" db="EMBL/GenBank/DDBJ databases">
        <title>Expanding the genomic diversity of Burkholderia species for the development of highly accurate diagnostics.</title>
        <authorList>
            <person name="Sahl J."/>
            <person name="Keim P."/>
            <person name="Wagner D."/>
        </authorList>
    </citation>
    <scope>NUCLEOTIDE SEQUENCE [LARGE SCALE GENOMIC DNA]</scope>
    <source>
        <strain evidence="2 3">TSV85</strain>
    </source>
</reference>
<dbReference type="InterPro" id="IPR001296">
    <property type="entry name" value="Glyco_trans_1"/>
</dbReference>
<dbReference type="OrthoDB" id="433681at2"/>
<evidence type="ECO:0000259" key="1">
    <source>
        <dbReference type="Pfam" id="PF00534"/>
    </source>
</evidence>
<proteinExistence type="predicted"/>
<evidence type="ECO:0000313" key="3">
    <source>
        <dbReference type="Proteomes" id="UP000062788"/>
    </source>
</evidence>
<dbReference type="EMBL" id="LOWA01000052">
    <property type="protein sequence ID" value="KVE24705.1"/>
    <property type="molecule type" value="Genomic_DNA"/>
</dbReference>
<dbReference type="Pfam" id="PF00534">
    <property type="entry name" value="Glycos_transf_1"/>
    <property type="match status" value="1"/>
</dbReference>
<keyword evidence="3" id="KW-1185">Reference proteome</keyword>
<evidence type="ECO:0000313" key="2">
    <source>
        <dbReference type="EMBL" id="KVE24705.1"/>
    </source>
</evidence>
<dbReference type="CDD" id="cd03809">
    <property type="entry name" value="GT4_MtfB-like"/>
    <property type="match status" value="1"/>
</dbReference>
<dbReference type="RefSeq" id="WP_059519684.1">
    <property type="nucleotide sequence ID" value="NZ_LOWA01000052.1"/>
</dbReference>
<dbReference type="Gene3D" id="3.40.50.2000">
    <property type="entry name" value="Glycogen Phosphorylase B"/>
    <property type="match status" value="1"/>
</dbReference>
<protein>
    <submittedName>
        <fullName evidence="2">Glycosyl transferase</fullName>
    </submittedName>
</protein>
<comment type="caution">
    <text evidence="2">The sequence shown here is derived from an EMBL/GenBank/DDBJ whole genome shotgun (WGS) entry which is preliminary data.</text>
</comment>
<dbReference type="AlphaFoldDB" id="A0A103DXT5"/>
<sequence length="403" mass="45780">MVKQVTSKQRIVVNVTASADWRRRPVGIIRVERELVKQLRRLHPTRIEPVLLDRQSGEWKLAGAPLFDEICSDEWVLADNPDEVPQALKKPLAPFKPSPTDKFVTVGSDWSFDIPDRVMRLYGQHKALVAALYDLIPLLFPEFTPGPEFFDQFHRHYRDVAKYAQSVFSISEHSKQDLLEFWQRAGLSGPLPRVEVVPLAGLPRKAALPQLSAAERAQLHSLCHAGEYVMLVSTLEPRKNHQLMLDIWRQLHLERGARCPRLIFVGMRGWGAENMIQQMGQMNATRDGKIEWLQGVGDDLLMHLYANALFAVLPSHYEGWGLAATEAASFGKVCVTSNNSALSEATGGLSPSHHPLDLPAWEREIRRLIDEPEYRQGLETRIVNGFVQRTWDDFGREFSTKLL</sequence>
<keyword evidence="2" id="KW-0808">Transferase</keyword>
<dbReference type="Proteomes" id="UP000062788">
    <property type="component" value="Unassembled WGS sequence"/>
</dbReference>
<dbReference type="SUPFAM" id="SSF53756">
    <property type="entry name" value="UDP-Glycosyltransferase/glycogen phosphorylase"/>
    <property type="match status" value="1"/>
</dbReference>
<organism evidence="2 3">
    <name type="scientific">Burkholderia singularis</name>
    <dbReference type="NCBI Taxonomy" id="1503053"/>
    <lineage>
        <taxon>Bacteria</taxon>
        <taxon>Pseudomonadati</taxon>
        <taxon>Pseudomonadota</taxon>
        <taxon>Betaproteobacteria</taxon>
        <taxon>Burkholderiales</taxon>
        <taxon>Burkholderiaceae</taxon>
        <taxon>Burkholderia</taxon>
        <taxon>pseudomallei group</taxon>
    </lineage>
</organism>
<dbReference type="PANTHER" id="PTHR46401:SF8">
    <property type="entry name" value="BLL6006 PROTEIN"/>
    <property type="match status" value="1"/>
</dbReference>
<accession>A0A103DXT5</accession>
<name>A0A103DXT5_9BURK</name>
<gene>
    <name evidence="2" type="ORF">WS67_20345</name>
</gene>
<dbReference type="GO" id="GO:0016757">
    <property type="term" value="F:glycosyltransferase activity"/>
    <property type="evidence" value="ECO:0007669"/>
    <property type="project" value="InterPro"/>
</dbReference>